<evidence type="ECO:0000256" key="8">
    <source>
        <dbReference type="ARBA" id="ARBA00048248"/>
    </source>
</evidence>
<dbReference type="GO" id="GO:0004831">
    <property type="term" value="F:tyrosine-tRNA ligase activity"/>
    <property type="evidence" value="ECO:0007669"/>
    <property type="project" value="UniProtKB-EC"/>
</dbReference>
<dbReference type="InterPro" id="IPR024107">
    <property type="entry name" value="Tyr-tRNA-ligase_bac_1"/>
</dbReference>
<evidence type="ECO:0000313" key="10">
    <source>
        <dbReference type="EMBL" id="KIK01405.1"/>
    </source>
</evidence>
<keyword evidence="5 9" id="KW-0648">Protein biosynthesis</keyword>
<evidence type="ECO:0000256" key="7">
    <source>
        <dbReference type="ARBA" id="ARBA00033323"/>
    </source>
</evidence>
<keyword evidence="11" id="KW-1185">Reference proteome</keyword>
<dbReference type="InterPro" id="IPR014729">
    <property type="entry name" value="Rossmann-like_a/b/a_fold"/>
</dbReference>
<evidence type="ECO:0000256" key="9">
    <source>
        <dbReference type="RuleBase" id="RU361234"/>
    </source>
</evidence>
<evidence type="ECO:0000256" key="4">
    <source>
        <dbReference type="ARBA" id="ARBA00022840"/>
    </source>
</evidence>
<dbReference type="PANTHER" id="PTHR11766:SF0">
    <property type="entry name" value="TYROSINE--TRNA LIGASE, MITOCHONDRIAL"/>
    <property type="match status" value="1"/>
</dbReference>
<gene>
    <name evidence="10" type="ORF">K443DRAFT_98720</name>
</gene>
<name>A0A0C9WRW5_9AGAR</name>
<proteinExistence type="inferred from homology"/>
<dbReference type="GO" id="GO:0005829">
    <property type="term" value="C:cytosol"/>
    <property type="evidence" value="ECO:0007669"/>
    <property type="project" value="TreeGrafter"/>
</dbReference>
<organism evidence="10 11">
    <name type="scientific">Laccaria amethystina LaAM-08-1</name>
    <dbReference type="NCBI Taxonomy" id="1095629"/>
    <lineage>
        <taxon>Eukaryota</taxon>
        <taxon>Fungi</taxon>
        <taxon>Dikarya</taxon>
        <taxon>Basidiomycota</taxon>
        <taxon>Agaricomycotina</taxon>
        <taxon>Agaricomycetes</taxon>
        <taxon>Agaricomycetidae</taxon>
        <taxon>Agaricales</taxon>
        <taxon>Agaricineae</taxon>
        <taxon>Hydnangiaceae</taxon>
        <taxon>Laccaria</taxon>
    </lineage>
</organism>
<reference evidence="10 11" key="1">
    <citation type="submission" date="2014-04" db="EMBL/GenBank/DDBJ databases">
        <authorList>
            <consortium name="DOE Joint Genome Institute"/>
            <person name="Kuo A."/>
            <person name="Kohler A."/>
            <person name="Nagy L.G."/>
            <person name="Floudas D."/>
            <person name="Copeland A."/>
            <person name="Barry K.W."/>
            <person name="Cichocki N."/>
            <person name="Veneault-Fourrey C."/>
            <person name="LaButti K."/>
            <person name="Lindquist E.A."/>
            <person name="Lipzen A."/>
            <person name="Lundell T."/>
            <person name="Morin E."/>
            <person name="Murat C."/>
            <person name="Sun H."/>
            <person name="Tunlid A."/>
            <person name="Henrissat B."/>
            <person name="Grigoriev I.V."/>
            <person name="Hibbett D.S."/>
            <person name="Martin F."/>
            <person name="Nordberg H.P."/>
            <person name="Cantor M.N."/>
            <person name="Hua S.X."/>
        </authorList>
    </citation>
    <scope>NUCLEOTIDE SEQUENCE [LARGE SCALE GENOMIC DNA]</scope>
    <source>
        <strain evidence="10 11">LaAM-08-1</strain>
    </source>
</reference>
<dbReference type="SUPFAM" id="SSF55174">
    <property type="entry name" value="Alpha-L RNA-binding motif"/>
    <property type="match status" value="1"/>
</dbReference>
<protein>
    <recommendedName>
        <fullName evidence="1 9">Tyrosine--tRNA ligase</fullName>
        <ecNumber evidence="1 9">6.1.1.1</ecNumber>
    </recommendedName>
    <alternativeName>
        <fullName evidence="7 9">Tyrosyl-tRNA synthetase</fullName>
    </alternativeName>
</protein>
<evidence type="ECO:0000313" key="11">
    <source>
        <dbReference type="Proteomes" id="UP000054477"/>
    </source>
</evidence>
<evidence type="ECO:0000256" key="6">
    <source>
        <dbReference type="ARBA" id="ARBA00023146"/>
    </source>
</evidence>
<dbReference type="EMBL" id="KN838607">
    <property type="protein sequence ID" value="KIK01405.1"/>
    <property type="molecule type" value="Genomic_DNA"/>
</dbReference>
<dbReference type="Gene3D" id="3.40.50.620">
    <property type="entry name" value="HUPs"/>
    <property type="match status" value="1"/>
</dbReference>
<dbReference type="PANTHER" id="PTHR11766">
    <property type="entry name" value="TYROSYL-TRNA SYNTHETASE"/>
    <property type="match status" value="1"/>
</dbReference>
<dbReference type="SUPFAM" id="SSF52374">
    <property type="entry name" value="Nucleotidylyl transferase"/>
    <property type="match status" value="1"/>
</dbReference>
<dbReference type="GO" id="GO:0005739">
    <property type="term" value="C:mitochondrion"/>
    <property type="evidence" value="ECO:0007669"/>
    <property type="project" value="TreeGrafter"/>
</dbReference>
<dbReference type="Pfam" id="PF00579">
    <property type="entry name" value="tRNA-synt_1b"/>
    <property type="match status" value="1"/>
</dbReference>
<keyword evidence="2 9" id="KW-0436">Ligase</keyword>
<dbReference type="InterPro" id="IPR036986">
    <property type="entry name" value="S4_RNA-bd_sf"/>
</dbReference>
<comment type="catalytic activity">
    <reaction evidence="8 9">
        <text>tRNA(Tyr) + L-tyrosine + ATP = L-tyrosyl-tRNA(Tyr) + AMP + diphosphate + H(+)</text>
        <dbReference type="Rhea" id="RHEA:10220"/>
        <dbReference type="Rhea" id="RHEA-COMP:9706"/>
        <dbReference type="Rhea" id="RHEA-COMP:9707"/>
        <dbReference type="ChEBI" id="CHEBI:15378"/>
        <dbReference type="ChEBI" id="CHEBI:30616"/>
        <dbReference type="ChEBI" id="CHEBI:33019"/>
        <dbReference type="ChEBI" id="CHEBI:58315"/>
        <dbReference type="ChEBI" id="CHEBI:78442"/>
        <dbReference type="ChEBI" id="CHEBI:78536"/>
        <dbReference type="ChEBI" id="CHEBI:456215"/>
        <dbReference type="EC" id="6.1.1.1"/>
    </reaction>
</comment>
<sequence>MIPQRSLRFLLGVYNRRKLSTSSVINHPPDLLDDLVRRGFIHDVTRRDHLRVSLQTTQGVYAGIDPTASSLHVGHLIPLMCLLHFHLRGHRVIPLIGGATGRVGDPSGRSVERQLADVEQVEHNVQCLQKSVRTFFSRAMAYAKTRHGAVQKDHFLPVVESNLKWHSQLTMLDFLQSVGIHARVNTMLNRESVRARLSSQQGLSFTEFTYQLLQAYDFYHLYKHRKCSIQVGGSDQWGNILAGLELIGRLDDGPSAPATRHTEAYGITTPLLTTSSGEKFGKSAGNAIWLDPDQTSVFDFYQYFLKVSDADVERYLNLFTLMTWQDIQNVMGVHVHHPEKRIAQRRLAAEVTEMVHTPEGLVNAETLTGLFFESDYAGLKVKDILLALKDDPRLVLVSEKEMRATPIYKLASKHGLASSNSVARALVASRGLYVNDIVVHDIQTHIPIEHLIDGRVAIIRAGKDNICILILETS</sequence>
<dbReference type="AlphaFoldDB" id="A0A0C9WRW5"/>
<dbReference type="InterPro" id="IPR002305">
    <property type="entry name" value="aa-tRNA-synth_Ic"/>
</dbReference>
<dbReference type="STRING" id="1095629.A0A0C9WRW5"/>
<dbReference type="NCBIfam" id="TIGR00234">
    <property type="entry name" value="tyrS"/>
    <property type="match status" value="1"/>
</dbReference>
<dbReference type="GO" id="GO:0005524">
    <property type="term" value="F:ATP binding"/>
    <property type="evidence" value="ECO:0007669"/>
    <property type="project" value="UniProtKB-KW"/>
</dbReference>
<evidence type="ECO:0000256" key="3">
    <source>
        <dbReference type="ARBA" id="ARBA00022741"/>
    </source>
</evidence>
<keyword evidence="4 9" id="KW-0067">ATP-binding</keyword>
<dbReference type="PRINTS" id="PR01040">
    <property type="entry name" value="TRNASYNTHTYR"/>
</dbReference>
<dbReference type="InterPro" id="IPR002307">
    <property type="entry name" value="Tyr-tRNA-ligase"/>
</dbReference>
<keyword evidence="3 9" id="KW-0547">Nucleotide-binding</keyword>
<dbReference type="Gene3D" id="3.10.290.10">
    <property type="entry name" value="RNA-binding S4 domain"/>
    <property type="match status" value="1"/>
</dbReference>
<comment type="similarity">
    <text evidence="9">Belongs to the class-I aminoacyl-tRNA synthetase family.</text>
</comment>
<dbReference type="InterPro" id="IPR024088">
    <property type="entry name" value="Tyr-tRNA-ligase_bac-type"/>
</dbReference>
<dbReference type="OrthoDB" id="337870at2759"/>
<dbReference type="CDD" id="cd00805">
    <property type="entry name" value="TyrRS_core"/>
    <property type="match status" value="1"/>
</dbReference>
<dbReference type="Gene3D" id="1.10.240.10">
    <property type="entry name" value="Tyrosyl-Transfer RNA Synthetase"/>
    <property type="match status" value="1"/>
</dbReference>
<dbReference type="HAMAP" id="MF_02006">
    <property type="entry name" value="Tyr_tRNA_synth_type1"/>
    <property type="match status" value="1"/>
</dbReference>
<dbReference type="FunFam" id="1.10.240.10:FF:000001">
    <property type="entry name" value="Tyrosine--tRNA ligase"/>
    <property type="match status" value="1"/>
</dbReference>
<dbReference type="GO" id="GO:0003723">
    <property type="term" value="F:RNA binding"/>
    <property type="evidence" value="ECO:0007669"/>
    <property type="project" value="InterPro"/>
</dbReference>
<dbReference type="Proteomes" id="UP000054477">
    <property type="component" value="Unassembled WGS sequence"/>
</dbReference>
<accession>A0A0C9WRW5</accession>
<dbReference type="GO" id="GO:0006437">
    <property type="term" value="P:tyrosyl-tRNA aminoacylation"/>
    <property type="evidence" value="ECO:0007669"/>
    <property type="project" value="InterPro"/>
</dbReference>
<reference evidence="11" key="2">
    <citation type="submission" date="2015-01" db="EMBL/GenBank/DDBJ databases">
        <title>Evolutionary Origins and Diversification of the Mycorrhizal Mutualists.</title>
        <authorList>
            <consortium name="DOE Joint Genome Institute"/>
            <consortium name="Mycorrhizal Genomics Consortium"/>
            <person name="Kohler A."/>
            <person name="Kuo A."/>
            <person name="Nagy L.G."/>
            <person name="Floudas D."/>
            <person name="Copeland A."/>
            <person name="Barry K.W."/>
            <person name="Cichocki N."/>
            <person name="Veneault-Fourrey C."/>
            <person name="LaButti K."/>
            <person name="Lindquist E.A."/>
            <person name="Lipzen A."/>
            <person name="Lundell T."/>
            <person name="Morin E."/>
            <person name="Murat C."/>
            <person name="Riley R."/>
            <person name="Ohm R."/>
            <person name="Sun H."/>
            <person name="Tunlid A."/>
            <person name="Henrissat B."/>
            <person name="Grigoriev I.V."/>
            <person name="Hibbett D.S."/>
            <person name="Martin F."/>
        </authorList>
    </citation>
    <scope>NUCLEOTIDE SEQUENCE [LARGE SCALE GENOMIC DNA]</scope>
    <source>
        <strain evidence="11">LaAM-08-1</strain>
    </source>
</reference>
<evidence type="ECO:0000256" key="5">
    <source>
        <dbReference type="ARBA" id="ARBA00022917"/>
    </source>
</evidence>
<evidence type="ECO:0000256" key="2">
    <source>
        <dbReference type="ARBA" id="ARBA00022598"/>
    </source>
</evidence>
<dbReference type="EC" id="6.1.1.1" evidence="1 9"/>
<dbReference type="HOGENOM" id="CLU_024003_0_0_1"/>
<keyword evidence="6 9" id="KW-0030">Aminoacyl-tRNA synthetase</keyword>
<evidence type="ECO:0000256" key="1">
    <source>
        <dbReference type="ARBA" id="ARBA00013160"/>
    </source>
</evidence>